<accession>A0A9W6F121</accession>
<proteinExistence type="predicted"/>
<feature type="transmembrane region" description="Helical" evidence="1">
    <location>
        <begin position="257"/>
        <end position="278"/>
    </location>
</feature>
<gene>
    <name evidence="2" type="primary">PLEST005532</name>
    <name evidence="2" type="ORF">PLESTB_000605500</name>
</gene>
<name>A0A9W6F121_9CHLO</name>
<reference evidence="2 3" key="1">
    <citation type="journal article" date="2023" name="Commun. Biol.">
        <title>Reorganization of the ancestral sex-determining regions during the evolution of trioecy in Pleodorina starrii.</title>
        <authorList>
            <person name="Takahashi K."/>
            <person name="Suzuki S."/>
            <person name="Kawai-Toyooka H."/>
            <person name="Yamamoto K."/>
            <person name="Hamaji T."/>
            <person name="Ootsuki R."/>
            <person name="Yamaguchi H."/>
            <person name="Kawachi M."/>
            <person name="Higashiyama T."/>
            <person name="Nozaki H."/>
        </authorList>
    </citation>
    <scope>NUCLEOTIDE SEQUENCE [LARGE SCALE GENOMIC DNA]</scope>
    <source>
        <strain evidence="2 3">NIES-4479</strain>
    </source>
</reference>
<sequence>QTADAMSTEVIDVFFPLTSAILRTRSPDTFTRYFPPDLQRQCARPTYEIPIGLEGRHVTYILWPALAPVVTAGIAIGLYGYFQLTQRRWNRPPTPSWSLAMCFYALMNTAALGSHCLVPRSSPWQPPLVSLDIAATACAAFSALYACVSDELSGGLRAGSPDTAGSGGRKKHLINLLFWNGLLIILAFVGLHIPFMAELLYIGTSVVSAIVVGTYIRRRRVVGRQRLWRRLVFAGAALAFSGIPLDATLCRRLGPHVNHVTLLFAGCHVIMLSLFLYVREKLMLGDDALAAAVAAATGGDGSTEQRAADGALEAAAAAAGVGPPVGVGLQRRQKRQ</sequence>
<organism evidence="2 3">
    <name type="scientific">Pleodorina starrii</name>
    <dbReference type="NCBI Taxonomy" id="330485"/>
    <lineage>
        <taxon>Eukaryota</taxon>
        <taxon>Viridiplantae</taxon>
        <taxon>Chlorophyta</taxon>
        <taxon>core chlorophytes</taxon>
        <taxon>Chlorophyceae</taxon>
        <taxon>CS clade</taxon>
        <taxon>Chlamydomonadales</taxon>
        <taxon>Volvocaceae</taxon>
        <taxon>Pleodorina</taxon>
    </lineage>
</organism>
<evidence type="ECO:0000313" key="3">
    <source>
        <dbReference type="Proteomes" id="UP001165080"/>
    </source>
</evidence>
<feature type="non-terminal residue" evidence="2">
    <location>
        <position position="336"/>
    </location>
</feature>
<dbReference type="AlphaFoldDB" id="A0A9W6F121"/>
<feature type="transmembrane region" description="Helical" evidence="1">
    <location>
        <begin position="199"/>
        <end position="216"/>
    </location>
</feature>
<keyword evidence="1" id="KW-1133">Transmembrane helix</keyword>
<evidence type="ECO:0000313" key="2">
    <source>
        <dbReference type="EMBL" id="GLC52289.1"/>
    </source>
</evidence>
<dbReference type="EMBL" id="BRXU01000005">
    <property type="protein sequence ID" value="GLC52289.1"/>
    <property type="molecule type" value="Genomic_DNA"/>
</dbReference>
<protein>
    <submittedName>
        <fullName evidence="2">Uncharacterized protein</fullName>
    </submittedName>
</protein>
<feature type="transmembrane region" description="Helical" evidence="1">
    <location>
        <begin position="173"/>
        <end position="193"/>
    </location>
</feature>
<comment type="caution">
    <text evidence="2">The sequence shown here is derived from an EMBL/GenBank/DDBJ whole genome shotgun (WGS) entry which is preliminary data.</text>
</comment>
<feature type="transmembrane region" description="Helical" evidence="1">
    <location>
        <begin position="228"/>
        <end position="245"/>
    </location>
</feature>
<keyword evidence="1" id="KW-0472">Membrane</keyword>
<keyword evidence="3" id="KW-1185">Reference proteome</keyword>
<feature type="transmembrane region" description="Helical" evidence="1">
    <location>
        <begin position="60"/>
        <end position="82"/>
    </location>
</feature>
<keyword evidence="1" id="KW-0812">Transmembrane</keyword>
<evidence type="ECO:0000256" key="1">
    <source>
        <dbReference type="SAM" id="Phobius"/>
    </source>
</evidence>
<dbReference type="Proteomes" id="UP001165080">
    <property type="component" value="Unassembled WGS sequence"/>
</dbReference>